<dbReference type="InterPro" id="IPR003593">
    <property type="entry name" value="AAA+_ATPase"/>
</dbReference>
<evidence type="ECO:0000259" key="4">
    <source>
        <dbReference type="PROSITE" id="PS50893"/>
    </source>
</evidence>
<dbReference type="AlphaFoldDB" id="A0AA37VYK6"/>
<evidence type="ECO:0000256" key="2">
    <source>
        <dbReference type="ARBA" id="ARBA00022741"/>
    </source>
</evidence>
<organism evidence="5 6">
    <name type="scientific">Paraferrimonas sedimenticola</name>
    <dbReference type="NCBI Taxonomy" id="375674"/>
    <lineage>
        <taxon>Bacteria</taxon>
        <taxon>Pseudomonadati</taxon>
        <taxon>Pseudomonadota</taxon>
        <taxon>Gammaproteobacteria</taxon>
        <taxon>Alteromonadales</taxon>
        <taxon>Ferrimonadaceae</taxon>
        <taxon>Paraferrimonas</taxon>
    </lineage>
</organism>
<dbReference type="InterPro" id="IPR003439">
    <property type="entry name" value="ABC_transporter-like_ATP-bd"/>
</dbReference>
<dbReference type="PROSITE" id="PS50893">
    <property type="entry name" value="ABC_TRANSPORTER_2"/>
    <property type="match status" value="1"/>
</dbReference>
<dbReference type="GO" id="GO:0022857">
    <property type="term" value="F:transmembrane transporter activity"/>
    <property type="evidence" value="ECO:0007669"/>
    <property type="project" value="TreeGrafter"/>
</dbReference>
<evidence type="ECO:0000256" key="1">
    <source>
        <dbReference type="ARBA" id="ARBA00022448"/>
    </source>
</evidence>
<keyword evidence="6" id="KW-1185">Reference proteome</keyword>
<dbReference type="PANTHER" id="PTHR24220:SF659">
    <property type="entry name" value="TRANSPORTER, PUTATIVE-RELATED"/>
    <property type="match status" value="1"/>
</dbReference>
<dbReference type="EMBL" id="BSNC01000003">
    <property type="protein sequence ID" value="GLP95530.1"/>
    <property type="molecule type" value="Genomic_DNA"/>
</dbReference>
<keyword evidence="1" id="KW-0813">Transport</keyword>
<keyword evidence="2" id="KW-0547">Nucleotide-binding</keyword>
<dbReference type="Gene3D" id="3.40.50.300">
    <property type="entry name" value="P-loop containing nucleotide triphosphate hydrolases"/>
    <property type="match status" value="1"/>
</dbReference>
<comment type="caution">
    <text evidence="5">The sequence shown here is derived from an EMBL/GenBank/DDBJ whole genome shotgun (WGS) entry which is preliminary data.</text>
</comment>
<dbReference type="PANTHER" id="PTHR24220">
    <property type="entry name" value="IMPORT ATP-BINDING PROTEIN"/>
    <property type="match status" value="1"/>
</dbReference>
<reference evidence="5" key="2">
    <citation type="submission" date="2023-01" db="EMBL/GenBank/DDBJ databases">
        <title>Draft genome sequence of Paraferrimonas sedimenticola strain NBRC 101628.</title>
        <authorList>
            <person name="Sun Q."/>
            <person name="Mori K."/>
        </authorList>
    </citation>
    <scope>NUCLEOTIDE SEQUENCE</scope>
    <source>
        <strain evidence="5">NBRC 101628</strain>
    </source>
</reference>
<dbReference type="InterPro" id="IPR027417">
    <property type="entry name" value="P-loop_NTPase"/>
</dbReference>
<evidence type="ECO:0000256" key="3">
    <source>
        <dbReference type="ARBA" id="ARBA00022840"/>
    </source>
</evidence>
<dbReference type="InterPro" id="IPR015854">
    <property type="entry name" value="ABC_transpr_LolD-like"/>
</dbReference>
<evidence type="ECO:0000313" key="6">
    <source>
        <dbReference type="Proteomes" id="UP001161422"/>
    </source>
</evidence>
<feature type="domain" description="ABC transporter" evidence="4">
    <location>
        <begin position="6"/>
        <end position="237"/>
    </location>
</feature>
<protein>
    <submittedName>
        <fullName evidence="5">ABC transporter</fullName>
    </submittedName>
</protein>
<dbReference type="GO" id="GO:0005524">
    <property type="term" value="F:ATP binding"/>
    <property type="evidence" value="ECO:0007669"/>
    <property type="project" value="UniProtKB-KW"/>
</dbReference>
<dbReference type="Proteomes" id="UP001161422">
    <property type="component" value="Unassembled WGS sequence"/>
</dbReference>
<keyword evidence="3" id="KW-0067">ATP-binding</keyword>
<dbReference type="Pfam" id="PF00005">
    <property type="entry name" value="ABC_tran"/>
    <property type="match status" value="1"/>
</dbReference>
<name>A0AA37VYK6_9GAMM</name>
<dbReference type="InterPro" id="IPR017911">
    <property type="entry name" value="MacB-like_ATP-bd"/>
</dbReference>
<sequence length="238" mass="26216">MGRELLRLIGISKAFSQGQLTSQVLDNLDLSLHEGSQLALMGASGSGKSTLLNVIAQFEPADQGQILFDGQPLANLGQAELAQWRRRSLGVVFQQYNLLAPLTARQNIEFCLQLAGKPWSDWVDHCCQRLSLEPLLDKLPYQLSGGQQQRVAIARAIAHQPPLLLADEPTGNLDQEASDQVMALLVELGKASNSAILMVTHSRRAADFLQQRAELHQGQLHFDEQSPQTEQAPWRAIP</sequence>
<dbReference type="SUPFAM" id="SSF52540">
    <property type="entry name" value="P-loop containing nucleoside triphosphate hydrolases"/>
    <property type="match status" value="1"/>
</dbReference>
<gene>
    <name evidence="5" type="primary">attE</name>
    <name evidence="5" type="ORF">GCM10007895_08360</name>
</gene>
<dbReference type="GO" id="GO:0016887">
    <property type="term" value="F:ATP hydrolysis activity"/>
    <property type="evidence" value="ECO:0007669"/>
    <property type="project" value="InterPro"/>
</dbReference>
<evidence type="ECO:0000313" key="5">
    <source>
        <dbReference type="EMBL" id="GLP95530.1"/>
    </source>
</evidence>
<accession>A0AA37VYK6</accession>
<proteinExistence type="predicted"/>
<dbReference type="InterPro" id="IPR017871">
    <property type="entry name" value="ABC_transporter-like_CS"/>
</dbReference>
<dbReference type="GO" id="GO:0005886">
    <property type="term" value="C:plasma membrane"/>
    <property type="evidence" value="ECO:0007669"/>
    <property type="project" value="TreeGrafter"/>
</dbReference>
<dbReference type="CDD" id="cd03255">
    <property type="entry name" value="ABC_MJ0796_LolCDE_FtsE"/>
    <property type="match status" value="1"/>
</dbReference>
<dbReference type="RefSeq" id="WP_095505530.1">
    <property type="nucleotide sequence ID" value="NZ_BSNC01000003.1"/>
</dbReference>
<reference evidence="5" key="1">
    <citation type="journal article" date="2014" name="Int. J. Syst. Evol. Microbiol.">
        <title>Complete genome sequence of Corynebacterium casei LMG S-19264T (=DSM 44701T), isolated from a smear-ripened cheese.</title>
        <authorList>
            <consortium name="US DOE Joint Genome Institute (JGI-PGF)"/>
            <person name="Walter F."/>
            <person name="Albersmeier A."/>
            <person name="Kalinowski J."/>
            <person name="Ruckert C."/>
        </authorList>
    </citation>
    <scope>NUCLEOTIDE SEQUENCE</scope>
    <source>
        <strain evidence="5">NBRC 101628</strain>
    </source>
</reference>
<dbReference type="SMART" id="SM00382">
    <property type="entry name" value="AAA"/>
    <property type="match status" value="1"/>
</dbReference>
<dbReference type="PROSITE" id="PS00211">
    <property type="entry name" value="ABC_TRANSPORTER_1"/>
    <property type="match status" value="1"/>
</dbReference>